<gene>
    <name evidence="12" type="ORF">M9Y10_035072</name>
</gene>
<dbReference type="SUPFAM" id="SSF56112">
    <property type="entry name" value="Protein kinase-like (PK-like)"/>
    <property type="match status" value="1"/>
</dbReference>
<dbReference type="SMART" id="SM00220">
    <property type="entry name" value="S_TKc"/>
    <property type="match status" value="1"/>
</dbReference>
<organism evidence="12 13">
    <name type="scientific">Tritrichomonas musculus</name>
    <dbReference type="NCBI Taxonomy" id="1915356"/>
    <lineage>
        <taxon>Eukaryota</taxon>
        <taxon>Metamonada</taxon>
        <taxon>Parabasalia</taxon>
        <taxon>Tritrichomonadida</taxon>
        <taxon>Tritrichomonadidae</taxon>
        <taxon>Tritrichomonas</taxon>
    </lineage>
</organism>
<evidence type="ECO:0000256" key="8">
    <source>
        <dbReference type="ARBA" id="ARBA00049299"/>
    </source>
</evidence>
<keyword evidence="1" id="KW-0808">Transferase</keyword>
<comment type="catalytic activity">
    <reaction evidence="9">
        <text>L-tyrosyl-[protein] + ATP = O-phospho-L-tyrosyl-[protein] + ADP + H(+)</text>
        <dbReference type="Rhea" id="RHEA:10596"/>
        <dbReference type="Rhea" id="RHEA-COMP:10136"/>
        <dbReference type="Rhea" id="RHEA-COMP:20101"/>
        <dbReference type="ChEBI" id="CHEBI:15378"/>
        <dbReference type="ChEBI" id="CHEBI:30616"/>
        <dbReference type="ChEBI" id="CHEBI:46858"/>
        <dbReference type="ChEBI" id="CHEBI:61978"/>
        <dbReference type="ChEBI" id="CHEBI:456216"/>
        <dbReference type="EC" id="2.7.12.2"/>
    </reaction>
</comment>
<dbReference type="PANTHER" id="PTHR48013:SF9">
    <property type="entry name" value="DUAL SPECIFICITY MITOGEN-ACTIVATED PROTEIN KINASE KINASE 5"/>
    <property type="match status" value="1"/>
</dbReference>
<keyword evidence="3" id="KW-0418">Kinase</keyword>
<dbReference type="InterPro" id="IPR011009">
    <property type="entry name" value="Kinase-like_dom_sf"/>
</dbReference>
<feature type="region of interest" description="Disordered" evidence="10">
    <location>
        <begin position="351"/>
        <end position="386"/>
    </location>
</feature>
<evidence type="ECO:0000256" key="6">
    <source>
        <dbReference type="ARBA" id="ARBA00038999"/>
    </source>
</evidence>
<evidence type="ECO:0000259" key="11">
    <source>
        <dbReference type="PROSITE" id="PS50011"/>
    </source>
</evidence>
<accession>A0ABR2KGT9</accession>
<comment type="similarity">
    <text evidence="5">Belongs to the protein kinase superfamily. STE Ser/Thr protein kinase family. MAP kinase kinase subfamily.</text>
</comment>
<evidence type="ECO:0000256" key="3">
    <source>
        <dbReference type="ARBA" id="ARBA00022777"/>
    </source>
</evidence>
<dbReference type="EMBL" id="JAPFFF010000005">
    <property type="protein sequence ID" value="KAK8890299.1"/>
    <property type="molecule type" value="Genomic_DNA"/>
</dbReference>
<dbReference type="InterPro" id="IPR000719">
    <property type="entry name" value="Prot_kinase_dom"/>
</dbReference>
<dbReference type="InterPro" id="IPR009091">
    <property type="entry name" value="RCC1/BLIP-II"/>
</dbReference>
<protein>
    <recommendedName>
        <fullName evidence="6">mitogen-activated protein kinase kinase</fullName>
        <ecNumber evidence="6">2.7.12.2</ecNumber>
    </recommendedName>
</protein>
<proteinExistence type="inferred from homology"/>
<dbReference type="Gene3D" id="1.10.510.10">
    <property type="entry name" value="Transferase(Phosphotransferase) domain 1"/>
    <property type="match status" value="1"/>
</dbReference>
<evidence type="ECO:0000256" key="5">
    <source>
        <dbReference type="ARBA" id="ARBA00038035"/>
    </source>
</evidence>
<feature type="region of interest" description="Disordered" evidence="10">
    <location>
        <begin position="465"/>
        <end position="486"/>
    </location>
</feature>
<feature type="compositionally biased region" description="Polar residues" evidence="10">
    <location>
        <begin position="351"/>
        <end position="385"/>
    </location>
</feature>
<evidence type="ECO:0000256" key="4">
    <source>
        <dbReference type="ARBA" id="ARBA00022840"/>
    </source>
</evidence>
<dbReference type="PROSITE" id="PS00108">
    <property type="entry name" value="PROTEIN_KINASE_ST"/>
    <property type="match status" value="1"/>
</dbReference>
<dbReference type="EC" id="2.7.12.2" evidence="6"/>
<dbReference type="PROSITE" id="PS50011">
    <property type="entry name" value="PROTEIN_KINASE_DOM"/>
    <property type="match status" value="1"/>
</dbReference>
<dbReference type="InterPro" id="IPR008271">
    <property type="entry name" value="Ser/Thr_kinase_AS"/>
</dbReference>
<evidence type="ECO:0000313" key="13">
    <source>
        <dbReference type="Proteomes" id="UP001470230"/>
    </source>
</evidence>
<evidence type="ECO:0000313" key="12">
    <source>
        <dbReference type="EMBL" id="KAK8890299.1"/>
    </source>
</evidence>
<keyword evidence="13" id="KW-1185">Reference proteome</keyword>
<keyword evidence="4" id="KW-0067">ATP-binding</keyword>
<dbReference type="Gene3D" id="2.130.10.30">
    <property type="entry name" value="Regulator of chromosome condensation 1/beta-lactamase-inhibitor protein II"/>
    <property type="match status" value="2"/>
</dbReference>
<evidence type="ECO:0000256" key="9">
    <source>
        <dbReference type="ARBA" id="ARBA00051693"/>
    </source>
</evidence>
<evidence type="ECO:0000256" key="7">
    <source>
        <dbReference type="ARBA" id="ARBA00049014"/>
    </source>
</evidence>
<comment type="catalytic activity">
    <reaction evidence="8">
        <text>L-threonyl-[protein] + ATP = O-phospho-L-threonyl-[protein] + ADP + H(+)</text>
        <dbReference type="Rhea" id="RHEA:46608"/>
        <dbReference type="Rhea" id="RHEA-COMP:11060"/>
        <dbReference type="Rhea" id="RHEA-COMP:11605"/>
        <dbReference type="ChEBI" id="CHEBI:15378"/>
        <dbReference type="ChEBI" id="CHEBI:30013"/>
        <dbReference type="ChEBI" id="CHEBI:30616"/>
        <dbReference type="ChEBI" id="CHEBI:61977"/>
        <dbReference type="ChEBI" id="CHEBI:456216"/>
        <dbReference type="EC" id="2.7.12.2"/>
    </reaction>
</comment>
<name>A0ABR2KGT9_9EUKA</name>
<keyword evidence="2" id="KW-0547">Nucleotide-binding</keyword>
<sequence>MIKVTGNNQLCQLDPKAAPSHDLNLKVSSLSSFSVYAFHSVWVENSGYAYGLGDNRKGQISNTLGKELFTKPVKIPLPNVISAVCCTGFTIYMTYSGPSKDKKQLVFLNSQKSKTPVILNLDSKQPVSLFGGNKTAAAIDSNGGVIVITESLLEKEIFTPIKADLPDNAKASYIACGDKLIIVLANNGKLYKSSISYSNTLSRFYQIPELKDKKFTSVAGTSDHFIAVTEDGNCYVQGSNNYCKISLRQNMTSSDKFVQVHDLSNIKAAFTGELQSFFLNKDGALLGCGCSMNDQLFMTTGKKIPQISSPAPTYLSKGVTFAIGGDDVSVAFVNCNPPPNTPNMIKLSDINSSPSSKEVTISPSSNSKIVPKVTSTESNEPSSSKEVAELQKKLITQKEAYEKQVSDLNNQLNTQKAAIEKARELEKQVSDLKSKLKTQKETLEKQQKQKILELETQLSSKTKRITELEKRNSTGNSNLSFDPFEKDQKEATDPNYYIGQESEEYLKVIRKIGEGATSITFKVFDSRTQQMMCKKVLKTGSKTTFKNLQDAMKEFDILHSIYHPCICRAIGINTQEVVNAENEEEEVNELEDDESPKEKTTVALYLEFLSHGLKECLTKKLMDNTLKARIVIEVAHAMNYIHKRGLIHRDLKIENIMMNSVFEAKIVDFGLAKIDECFNQSETDQSFTRGVGTLAYMSPEMVSEKDYDNKTDVYSFGIVLFYMFTGNLPRYNMEDRMHGRPLPLPNPSMSISQFCLDLITKCCKHEPADRPSFEQIIKEIRDNSYVLASNIDLAIVSKRDRELDFFESKYK</sequence>
<comment type="caution">
    <text evidence="12">The sequence shown here is derived from an EMBL/GenBank/DDBJ whole genome shotgun (WGS) entry which is preliminary data.</text>
</comment>
<comment type="catalytic activity">
    <reaction evidence="7">
        <text>L-seryl-[protein] + ATP = O-phospho-L-seryl-[protein] + ADP + H(+)</text>
        <dbReference type="Rhea" id="RHEA:17989"/>
        <dbReference type="Rhea" id="RHEA-COMP:9863"/>
        <dbReference type="Rhea" id="RHEA-COMP:11604"/>
        <dbReference type="ChEBI" id="CHEBI:15378"/>
        <dbReference type="ChEBI" id="CHEBI:29999"/>
        <dbReference type="ChEBI" id="CHEBI:30616"/>
        <dbReference type="ChEBI" id="CHEBI:83421"/>
        <dbReference type="ChEBI" id="CHEBI:456216"/>
        <dbReference type="EC" id="2.7.12.2"/>
    </reaction>
</comment>
<dbReference type="Proteomes" id="UP001470230">
    <property type="component" value="Unassembled WGS sequence"/>
</dbReference>
<evidence type="ECO:0000256" key="10">
    <source>
        <dbReference type="SAM" id="MobiDB-lite"/>
    </source>
</evidence>
<evidence type="ECO:0000256" key="2">
    <source>
        <dbReference type="ARBA" id="ARBA00022741"/>
    </source>
</evidence>
<dbReference type="PANTHER" id="PTHR48013">
    <property type="entry name" value="DUAL SPECIFICITY MITOGEN-ACTIVATED PROTEIN KINASE KINASE 5-RELATED"/>
    <property type="match status" value="1"/>
</dbReference>
<reference evidence="12 13" key="1">
    <citation type="submission" date="2024-04" db="EMBL/GenBank/DDBJ databases">
        <title>Tritrichomonas musculus Genome.</title>
        <authorList>
            <person name="Alves-Ferreira E."/>
            <person name="Grigg M."/>
            <person name="Lorenzi H."/>
            <person name="Galac M."/>
        </authorList>
    </citation>
    <scope>NUCLEOTIDE SEQUENCE [LARGE SCALE GENOMIC DNA]</scope>
    <source>
        <strain evidence="12 13">EAF2021</strain>
    </source>
</reference>
<dbReference type="SUPFAM" id="SSF50985">
    <property type="entry name" value="RCC1/BLIP-II"/>
    <property type="match status" value="1"/>
</dbReference>
<dbReference type="Pfam" id="PF00069">
    <property type="entry name" value="Pkinase"/>
    <property type="match status" value="1"/>
</dbReference>
<feature type="domain" description="Protein kinase" evidence="11">
    <location>
        <begin position="506"/>
        <end position="786"/>
    </location>
</feature>
<evidence type="ECO:0000256" key="1">
    <source>
        <dbReference type="ARBA" id="ARBA00022679"/>
    </source>
</evidence>